<evidence type="ECO:0000313" key="9">
    <source>
        <dbReference type="EMBL" id="WKW11518.1"/>
    </source>
</evidence>
<gene>
    <name evidence="9" type="ORF">Strain138_000773</name>
    <name evidence="10" type="ORF">Strain318_000773</name>
</gene>
<dbReference type="GO" id="GO:0017004">
    <property type="term" value="P:cytochrome complex assembly"/>
    <property type="evidence" value="ECO:0007669"/>
    <property type="project" value="UniProtKB-KW"/>
</dbReference>
<dbReference type="GO" id="GO:0016020">
    <property type="term" value="C:membrane"/>
    <property type="evidence" value="ECO:0007669"/>
    <property type="project" value="UniProtKB-SubCell"/>
</dbReference>
<feature type="transmembrane region" description="Helical" evidence="7">
    <location>
        <begin position="124"/>
        <end position="152"/>
    </location>
</feature>
<keyword evidence="6 7" id="KW-0472">Membrane</keyword>
<proteinExistence type="inferred from homology"/>
<comment type="subcellular location">
    <subcellularLocation>
        <location evidence="1">Membrane</location>
        <topology evidence="1">Multi-pass membrane protein</topology>
    </subcellularLocation>
</comment>
<feature type="transmembrane region" description="Helical" evidence="7">
    <location>
        <begin position="56"/>
        <end position="80"/>
    </location>
</feature>
<accession>A0AA49Q459</accession>
<accession>A0AA49Q6G3</accession>
<dbReference type="RefSeq" id="WP_367887216.1">
    <property type="nucleotide sequence ID" value="NZ_CP130612.1"/>
</dbReference>
<keyword evidence="3 7" id="KW-0812">Transmembrane</keyword>
<protein>
    <submittedName>
        <fullName evidence="9">Cytochrome c biogenesis protein CcdA</fullName>
    </submittedName>
</protein>
<dbReference type="Proteomes" id="UP001229955">
    <property type="component" value="Chromosome"/>
</dbReference>
<dbReference type="AlphaFoldDB" id="A0AA49Q459"/>
<evidence type="ECO:0000256" key="7">
    <source>
        <dbReference type="SAM" id="Phobius"/>
    </source>
</evidence>
<dbReference type="EMBL" id="CP130613">
    <property type="protein sequence ID" value="WKW14428.1"/>
    <property type="molecule type" value="Genomic_DNA"/>
</dbReference>
<dbReference type="InterPro" id="IPR051790">
    <property type="entry name" value="Cytochrome_c-biogenesis_DsbD"/>
</dbReference>
<evidence type="ECO:0000259" key="8">
    <source>
        <dbReference type="Pfam" id="PF02683"/>
    </source>
</evidence>
<feature type="transmembrane region" description="Helical" evidence="7">
    <location>
        <begin position="86"/>
        <end position="112"/>
    </location>
</feature>
<dbReference type="EMBL" id="CP130612">
    <property type="protein sequence ID" value="WKW11518.1"/>
    <property type="molecule type" value="Genomic_DNA"/>
</dbReference>
<sequence>METAASLSLAIAFGAGILSFLSPCVLPLVPSYITFITGMNYEDLQGSRKDTLIHALLFVVGFSLIFLALGAGATVFGQVMIQNRDIISRIGGVLIIVFGLYLLGAFNLSFLMKDTRLHLADKPLGYFGSVVVGIAFGAGWSPCIGPILGAILTMAANENDVSRGLTLLGAYSAGLAIPFVASALMVERFLEVFAKVRRHMIWVNRFAGTLLVFVGVLMLTNRFTILANWLQAFTPEWLFNRI</sequence>
<feature type="transmembrane region" description="Helical" evidence="7">
    <location>
        <begin position="206"/>
        <end position="230"/>
    </location>
</feature>
<comment type="similarity">
    <text evidence="2">Belongs to the DsbD family.</text>
</comment>
<evidence type="ECO:0000256" key="4">
    <source>
        <dbReference type="ARBA" id="ARBA00022748"/>
    </source>
</evidence>
<feature type="transmembrane region" description="Helical" evidence="7">
    <location>
        <begin position="164"/>
        <end position="186"/>
    </location>
</feature>
<organism evidence="9">
    <name type="scientific">Pseudogemmatithrix spongiicola</name>
    <dbReference type="NCBI Taxonomy" id="3062599"/>
    <lineage>
        <taxon>Bacteria</taxon>
        <taxon>Pseudomonadati</taxon>
        <taxon>Gemmatimonadota</taxon>
        <taxon>Gemmatimonadia</taxon>
        <taxon>Gemmatimonadales</taxon>
        <taxon>Gemmatimonadaceae</taxon>
        <taxon>Pseudogemmatithrix</taxon>
    </lineage>
</organism>
<keyword evidence="4" id="KW-0201">Cytochrome c-type biogenesis</keyword>
<keyword evidence="5 7" id="KW-1133">Transmembrane helix</keyword>
<evidence type="ECO:0000313" key="11">
    <source>
        <dbReference type="Proteomes" id="UP001229955"/>
    </source>
</evidence>
<feature type="domain" description="Cytochrome C biogenesis protein transmembrane" evidence="8">
    <location>
        <begin position="7"/>
        <end position="220"/>
    </location>
</feature>
<dbReference type="PANTHER" id="PTHR31272:SF4">
    <property type="entry name" value="CYTOCHROME C-TYPE BIOGENESIS PROTEIN HI_1454-RELATED"/>
    <property type="match status" value="1"/>
</dbReference>
<evidence type="ECO:0000256" key="2">
    <source>
        <dbReference type="ARBA" id="ARBA00006143"/>
    </source>
</evidence>
<evidence type="ECO:0000313" key="10">
    <source>
        <dbReference type="EMBL" id="WKW14428.1"/>
    </source>
</evidence>
<evidence type="ECO:0000256" key="1">
    <source>
        <dbReference type="ARBA" id="ARBA00004141"/>
    </source>
</evidence>
<reference evidence="9" key="1">
    <citation type="submission" date="2023-07" db="EMBL/GenBank/DDBJ databases">
        <authorList>
            <person name="Haufschild T."/>
            <person name="Kallscheuer N."/>
            <person name="Hammer J."/>
            <person name="Kohn T."/>
            <person name="Kabuu M."/>
            <person name="Jogler M."/>
            <person name="Wohfarth N."/>
            <person name="Heuer A."/>
            <person name="Rohde M."/>
            <person name="van Teeseling M.C.F."/>
            <person name="Jogler C."/>
        </authorList>
    </citation>
    <scope>NUCLEOTIDE SEQUENCE</scope>
    <source>
        <strain evidence="9">Strain 138</strain>
        <strain evidence="10">Strain 318</strain>
    </source>
</reference>
<evidence type="ECO:0000256" key="6">
    <source>
        <dbReference type="ARBA" id="ARBA00023136"/>
    </source>
</evidence>
<dbReference type="Pfam" id="PF02683">
    <property type="entry name" value="DsbD_TM"/>
    <property type="match status" value="1"/>
</dbReference>
<keyword evidence="11" id="KW-1185">Reference proteome</keyword>
<feature type="transmembrane region" description="Helical" evidence="7">
    <location>
        <begin position="6"/>
        <end position="35"/>
    </location>
</feature>
<name>A0AA49Q459_9BACT</name>
<dbReference type="PANTHER" id="PTHR31272">
    <property type="entry name" value="CYTOCHROME C-TYPE BIOGENESIS PROTEIN HI_1454-RELATED"/>
    <property type="match status" value="1"/>
</dbReference>
<dbReference type="InterPro" id="IPR003834">
    <property type="entry name" value="Cyt_c_assmbl_TM_dom"/>
</dbReference>
<evidence type="ECO:0000256" key="3">
    <source>
        <dbReference type="ARBA" id="ARBA00022692"/>
    </source>
</evidence>
<dbReference type="KEGG" id="pspc:Strain318_000773"/>
<evidence type="ECO:0000256" key="5">
    <source>
        <dbReference type="ARBA" id="ARBA00022989"/>
    </source>
</evidence>